<feature type="region of interest" description="Disordered" evidence="1">
    <location>
        <begin position="1"/>
        <end position="40"/>
    </location>
</feature>
<evidence type="ECO:0000313" key="2">
    <source>
        <dbReference type="EMBL" id="CAG8814537.1"/>
    </source>
</evidence>
<name>A0A9N9K8M3_9GLOM</name>
<proteinExistence type="predicted"/>
<keyword evidence="3" id="KW-1185">Reference proteome</keyword>
<protein>
    <submittedName>
        <fullName evidence="2">9574_t:CDS:1</fullName>
    </submittedName>
</protein>
<feature type="compositionally biased region" description="Basic and acidic residues" evidence="1">
    <location>
        <begin position="1"/>
        <end position="12"/>
    </location>
</feature>
<evidence type="ECO:0000256" key="1">
    <source>
        <dbReference type="SAM" id="MobiDB-lite"/>
    </source>
</evidence>
<feature type="non-terminal residue" evidence="2">
    <location>
        <position position="1"/>
    </location>
</feature>
<accession>A0A9N9K8M3</accession>
<evidence type="ECO:0000313" key="3">
    <source>
        <dbReference type="Proteomes" id="UP000789405"/>
    </source>
</evidence>
<reference evidence="2" key="1">
    <citation type="submission" date="2021-06" db="EMBL/GenBank/DDBJ databases">
        <authorList>
            <person name="Kallberg Y."/>
            <person name="Tangrot J."/>
            <person name="Rosling A."/>
        </authorList>
    </citation>
    <scope>NUCLEOTIDE SEQUENCE</scope>
    <source>
        <strain evidence="2">MA453B</strain>
    </source>
</reference>
<gene>
    <name evidence="2" type="ORF">DERYTH_LOCUS25981</name>
</gene>
<dbReference type="AlphaFoldDB" id="A0A9N9K8M3"/>
<feature type="compositionally biased region" description="Polar residues" evidence="1">
    <location>
        <begin position="22"/>
        <end position="34"/>
    </location>
</feature>
<comment type="caution">
    <text evidence="2">The sequence shown here is derived from an EMBL/GenBank/DDBJ whole genome shotgun (WGS) entry which is preliminary data.</text>
</comment>
<dbReference type="Proteomes" id="UP000789405">
    <property type="component" value="Unassembled WGS sequence"/>
</dbReference>
<dbReference type="EMBL" id="CAJVPY010051421">
    <property type="protein sequence ID" value="CAG8814537.1"/>
    <property type="molecule type" value="Genomic_DNA"/>
</dbReference>
<sequence length="72" mass="8282">NKDLPKRVHSLEEESSSESEKNNITANISNSQPLINKKKKTKPFGEVQNYFKRGVQKSNGYYEATCDYCDDH</sequence>
<organism evidence="2 3">
    <name type="scientific">Dentiscutata erythropus</name>
    <dbReference type="NCBI Taxonomy" id="1348616"/>
    <lineage>
        <taxon>Eukaryota</taxon>
        <taxon>Fungi</taxon>
        <taxon>Fungi incertae sedis</taxon>
        <taxon>Mucoromycota</taxon>
        <taxon>Glomeromycotina</taxon>
        <taxon>Glomeromycetes</taxon>
        <taxon>Diversisporales</taxon>
        <taxon>Gigasporaceae</taxon>
        <taxon>Dentiscutata</taxon>
    </lineage>
</organism>